<feature type="region of interest" description="Disordered" evidence="1">
    <location>
        <begin position="826"/>
        <end position="852"/>
    </location>
</feature>
<dbReference type="InterPro" id="IPR021869">
    <property type="entry name" value="RNase_Zc3h12_NYN"/>
</dbReference>
<dbReference type="EMBL" id="JAFCMP010000525">
    <property type="protein sequence ID" value="KAG5177425.1"/>
    <property type="molecule type" value="Genomic_DNA"/>
</dbReference>
<accession>A0A835YPQ7</accession>
<dbReference type="InterPro" id="IPR045153">
    <property type="entry name" value="Est1/Ebs1-like"/>
</dbReference>
<organism evidence="4 5">
    <name type="scientific">Tribonema minus</name>
    <dbReference type="NCBI Taxonomy" id="303371"/>
    <lineage>
        <taxon>Eukaryota</taxon>
        <taxon>Sar</taxon>
        <taxon>Stramenopiles</taxon>
        <taxon>Ochrophyta</taxon>
        <taxon>PX clade</taxon>
        <taxon>Xanthophyceae</taxon>
        <taxon>Tribonematales</taxon>
        <taxon>Tribonemataceae</taxon>
        <taxon>Tribonema</taxon>
    </lineage>
</organism>
<dbReference type="Proteomes" id="UP000664859">
    <property type="component" value="Unassembled WGS sequence"/>
</dbReference>
<dbReference type="InterPro" id="IPR018834">
    <property type="entry name" value="DNA/RNA-bd_Est1-type"/>
</dbReference>
<dbReference type="PANTHER" id="PTHR15696:SF0">
    <property type="entry name" value="TELOMERASE-BINDING PROTEIN EST1A"/>
    <property type="match status" value="1"/>
</dbReference>
<dbReference type="GO" id="GO:0042162">
    <property type="term" value="F:telomeric DNA binding"/>
    <property type="evidence" value="ECO:0007669"/>
    <property type="project" value="TreeGrafter"/>
</dbReference>
<feature type="region of interest" description="Disordered" evidence="1">
    <location>
        <begin position="657"/>
        <end position="715"/>
    </location>
</feature>
<keyword evidence="5" id="KW-1185">Reference proteome</keyword>
<reference evidence="4" key="1">
    <citation type="submission" date="2021-02" db="EMBL/GenBank/DDBJ databases">
        <title>First Annotated Genome of the Yellow-green Alga Tribonema minus.</title>
        <authorList>
            <person name="Mahan K.M."/>
        </authorList>
    </citation>
    <scope>NUCLEOTIDE SEQUENCE</scope>
    <source>
        <strain evidence="4">UTEX B ZZ1240</strain>
    </source>
</reference>
<feature type="compositionally biased region" description="Gly residues" evidence="1">
    <location>
        <begin position="657"/>
        <end position="709"/>
    </location>
</feature>
<comment type="caution">
    <text evidence="4">The sequence shown here is derived from an EMBL/GenBank/DDBJ whole genome shotgun (WGS) entry which is preliminary data.</text>
</comment>
<dbReference type="OrthoDB" id="392925at2759"/>
<feature type="region of interest" description="Disordered" evidence="1">
    <location>
        <begin position="1039"/>
        <end position="1074"/>
    </location>
</feature>
<dbReference type="AlphaFoldDB" id="A0A835YPQ7"/>
<dbReference type="PANTHER" id="PTHR15696">
    <property type="entry name" value="SMG-7 SUPPRESSOR WITH MORPHOLOGICAL EFFECT ON GENITALIA PROTEIN 7"/>
    <property type="match status" value="1"/>
</dbReference>
<dbReference type="Gene3D" id="3.40.50.11980">
    <property type="match status" value="1"/>
</dbReference>
<gene>
    <name evidence="4" type="ORF">JKP88DRAFT_346983</name>
</gene>
<evidence type="ECO:0000313" key="5">
    <source>
        <dbReference type="Proteomes" id="UP000664859"/>
    </source>
</evidence>
<feature type="domain" description="RNase NYN" evidence="3">
    <location>
        <begin position="1079"/>
        <end position="1224"/>
    </location>
</feature>
<dbReference type="GO" id="GO:0070034">
    <property type="term" value="F:telomerase RNA binding"/>
    <property type="evidence" value="ECO:0007669"/>
    <property type="project" value="TreeGrafter"/>
</dbReference>
<dbReference type="GO" id="GO:0000184">
    <property type="term" value="P:nuclear-transcribed mRNA catabolic process, nonsense-mediated decay"/>
    <property type="evidence" value="ECO:0007669"/>
    <property type="project" value="TreeGrafter"/>
</dbReference>
<evidence type="ECO:0000259" key="2">
    <source>
        <dbReference type="Pfam" id="PF10373"/>
    </source>
</evidence>
<dbReference type="InterPro" id="IPR011990">
    <property type="entry name" value="TPR-like_helical_dom_sf"/>
</dbReference>
<evidence type="ECO:0000256" key="1">
    <source>
        <dbReference type="SAM" id="MobiDB-lite"/>
    </source>
</evidence>
<name>A0A835YPQ7_9STRA</name>
<feature type="domain" description="DNA/RNA-binding" evidence="2">
    <location>
        <begin position="226"/>
        <end position="277"/>
    </location>
</feature>
<dbReference type="Gene3D" id="1.25.40.10">
    <property type="entry name" value="Tetratricopeptide repeat domain"/>
    <property type="match status" value="1"/>
</dbReference>
<dbReference type="GO" id="GO:0005697">
    <property type="term" value="C:telomerase holoenzyme complex"/>
    <property type="evidence" value="ECO:0007669"/>
    <property type="project" value="TreeGrafter"/>
</dbReference>
<dbReference type="SUPFAM" id="SSF48452">
    <property type="entry name" value="TPR-like"/>
    <property type="match status" value="1"/>
</dbReference>
<evidence type="ECO:0000313" key="4">
    <source>
        <dbReference type="EMBL" id="KAG5177425.1"/>
    </source>
</evidence>
<dbReference type="Pfam" id="PF10373">
    <property type="entry name" value="EST1_DNA_bind"/>
    <property type="match status" value="1"/>
</dbReference>
<sequence>MLQGMARLEKRYKSILEQLRGELGLDPGYVPRAHPSERGHGQPGNTASGYFHAISAPLWESLQKHRQPLTSATRALIQRDLPLAARRKLPHRLWLSFYKELDAVQQTLKLLATPAGAAALTRDGPRRAPQANADALRALLFCMIGQAEREIGGLVSAIERSEGSGSGSGGGGGGRANGAAAAAAAAEDAAVARRHVLQALLTAMGDLARYKQLHRPAGEPRDWGAAEALYHCAFRLRPGAGKPWNQLALVATLKKDSFAAFYHYLRSLCAADEPCPAREPLLALHERCKRQLAALSGARGGGGGGGGVLPLSEHTHRFLLRLLVACGACLARVDLSAFDAHLAAARVHLLMSLQLQLGADRATAAAVAQQKKQQQRGGRGAAAAAEVRRSEGAAAAAAAAVAAGMAAARRRLPAHLTRVALLAVCTTAACGASWAERGGAGARERWADDTATRNSVRLVLALMGAMAGAAAAAGYGPAAAEWQHATLPAVCICLDWLRCESRYGDGIKRQQQRVSRSPRSNTHGMLVLGVPRHGRHRAECPDAFRSAMAAVAQLHAATAASSAAPPDTPLLEDVECQGLAALAPAVARRLARRADAAADAAAAAASVDPRRVRMARLRQFAAWAAERGWLERVSGGAPAGSAVGGGVMYRAPGGGGSGGGGGGGGGDEEASGGGSSGDGSGGGAAMNGDSGSEGGGGGGGSDGGGGAENGDGRALIDDDFEDEGIQYASSDAAASEPEADYALPPASAAASKPAAAPAALAAPSAPPASPVPQQAPPLLPAAVAAAPMQQRAAPAATPPPAAAAAASFGQLGSHAGATAPAALDAQRMSSPPLLPPAPAQPQQQQQQHDDSPEALAVAAALADLGISEGGGGGGGGYTDERAVGPPSRAEEEFLPAGLLGMVMAGLGDPDERLCAVCCNTLAPGAPLYSPCPFCGAPAGASEPMADVSGGAAHGGGGPEAFSFQSVLNTSLGGGGGGSSSSLLLESPAPRVADAAGSSAAARAPAVGSGGGGGGGAIGGGILSNVNMAEVLGSSARQAAAAPPSYASPQGSRSPQLAAARQQQQQRGAAKPAPRAMPELVVIDVPNVAMEHGRGRRFSTRGVRIAAEHFRAAGHRVVGFVPRHHLDARRGAGAAGAAGDEDTALLQAMVDEGLVVPTPAGDYDDSYCIAYCMQHNGCVVTNDQYRDHYAALQGAKKREAARRWVKGHTISYTFVGDEFMPNPDFQFSGLYDCEGL</sequence>
<protein>
    <submittedName>
        <fullName evidence="4">Zc3h12a-like ribonuclease NYN domain-containing protein</fullName>
    </submittedName>
</protein>
<dbReference type="Pfam" id="PF11977">
    <property type="entry name" value="RNase_Zc3h12a"/>
    <property type="match status" value="1"/>
</dbReference>
<evidence type="ECO:0000259" key="3">
    <source>
        <dbReference type="Pfam" id="PF11977"/>
    </source>
</evidence>
<proteinExistence type="predicted"/>